<feature type="region of interest" description="Disordered" evidence="10">
    <location>
        <begin position="467"/>
        <end position="513"/>
    </location>
</feature>
<dbReference type="PROSITE" id="PS01095">
    <property type="entry name" value="GH18_1"/>
    <property type="match status" value="1"/>
</dbReference>
<dbReference type="PRINTS" id="PR00237">
    <property type="entry name" value="GPCRRHODOPSN"/>
</dbReference>
<dbReference type="EMBL" id="CAJOBO010002013">
    <property type="protein sequence ID" value="CAF4425365.1"/>
    <property type="molecule type" value="Genomic_DNA"/>
</dbReference>
<feature type="transmembrane region" description="Helical" evidence="11">
    <location>
        <begin position="32"/>
        <end position="61"/>
    </location>
</feature>
<name>A0A820ZV93_9BILA</name>
<keyword evidence="4 9" id="KW-0378">Hydrolase</keyword>
<dbReference type="Pfam" id="PF00704">
    <property type="entry name" value="Glyco_hydro_18"/>
    <property type="match status" value="1"/>
</dbReference>
<evidence type="ECO:0000313" key="17">
    <source>
        <dbReference type="Proteomes" id="UP000663838"/>
    </source>
</evidence>
<evidence type="ECO:0000256" key="10">
    <source>
        <dbReference type="SAM" id="MobiDB-lite"/>
    </source>
</evidence>
<evidence type="ECO:0000256" key="3">
    <source>
        <dbReference type="ARBA" id="ARBA00022729"/>
    </source>
</evidence>
<dbReference type="PANTHER" id="PTHR11177">
    <property type="entry name" value="CHITINASE"/>
    <property type="match status" value="1"/>
</dbReference>
<dbReference type="InterPro" id="IPR011583">
    <property type="entry name" value="Chitinase_II/V-like_cat"/>
</dbReference>
<dbReference type="PROSITE" id="PS50262">
    <property type="entry name" value="G_PROTEIN_RECEP_F1_2"/>
    <property type="match status" value="1"/>
</dbReference>
<feature type="domain" description="G-protein coupled receptors family 1 profile" evidence="12">
    <location>
        <begin position="54"/>
        <end position="406"/>
    </location>
</feature>
<dbReference type="Pfam" id="PF00001">
    <property type="entry name" value="7tm_1"/>
    <property type="match status" value="2"/>
</dbReference>
<dbReference type="GO" id="GO:0005975">
    <property type="term" value="P:carbohydrate metabolic process"/>
    <property type="evidence" value="ECO:0007669"/>
    <property type="project" value="InterPro"/>
</dbReference>
<dbReference type="Proteomes" id="UP000663873">
    <property type="component" value="Unassembled WGS sequence"/>
</dbReference>
<dbReference type="InterPro" id="IPR001579">
    <property type="entry name" value="Glyco_hydro_18_chit_AS"/>
</dbReference>
<dbReference type="Proteomes" id="UP000663851">
    <property type="component" value="Unassembled WGS sequence"/>
</dbReference>
<keyword evidence="7" id="KW-1015">Disulfide bond</keyword>
<dbReference type="SUPFAM" id="SSF81321">
    <property type="entry name" value="Family A G protein-coupled receptor-like"/>
    <property type="match status" value="2"/>
</dbReference>
<evidence type="ECO:0000256" key="9">
    <source>
        <dbReference type="RuleBase" id="RU000489"/>
    </source>
</evidence>
<dbReference type="EMBL" id="CAJOBS010000390">
    <property type="protein sequence ID" value="CAF4566103.1"/>
    <property type="molecule type" value="Genomic_DNA"/>
</dbReference>
<evidence type="ECO:0000256" key="4">
    <source>
        <dbReference type="ARBA" id="ARBA00022801"/>
    </source>
</evidence>
<dbReference type="PANTHER" id="PTHR11177:SF317">
    <property type="entry name" value="CHITINASE 12-RELATED"/>
    <property type="match status" value="1"/>
</dbReference>
<dbReference type="GO" id="GO:0004568">
    <property type="term" value="F:chitinase activity"/>
    <property type="evidence" value="ECO:0007669"/>
    <property type="project" value="TreeGrafter"/>
</dbReference>
<dbReference type="InterPro" id="IPR029070">
    <property type="entry name" value="Chitinase_insertion_sf"/>
</dbReference>
<keyword evidence="18" id="KW-1185">Reference proteome</keyword>
<evidence type="ECO:0000259" key="13">
    <source>
        <dbReference type="PROSITE" id="PS51910"/>
    </source>
</evidence>
<feature type="region of interest" description="Disordered" evidence="10">
    <location>
        <begin position="951"/>
        <end position="970"/>
    </location>
</feature>
<dbReference type="GO" id="GO:0004930">
    <property type="term" value="F:G protein-coupled receptor activity"/>
    <property type="evidence" value="ECO:0007669"/>
    <property type="project" value="InterPro"/>
</dbReference>
<evidence type="ECO:0000256" key="8">
    <source>
        <dbReference type="ARBA" id="ARBA00023295"/>
    </source>
</evidence>
<keyword evidence="6 11" id="KW-0472">Membrane</keyword>
<evidence type="ECO:0000256" key="5">
    <source>
        <dbReference type="ARBA" id="ARBA00022989"/>
    </source>
</evidence>
<accession>A0A820ZV93</accession>
<evidence type="ECO:0000313" key="15">
    <source>
        <dbReference type="EMBL" id="CAF4425365.1"/>
    </source>
</evidence>
<dbReference type="FunFam" id="3.10.50.10:FF:000004">
    <property type="entry name" value="Chitinase 5"/>
    <property type="match status" value="1"/>
</dbReference>
<feature type="transmembrane region" description="Helical" evidence="11">
    <location>
        <begin position="344"/>
        <end position="369"/>
    </location>
</feature>
<feature type="transmembrane region" description="Helical" evidence="11">
    <location>
        <begin position="155"/>
        <end position="175"/>
    </location>
</feature>
<organism evidence="16 17">
    <name type="scientific">Rotaria socialis</name>
    <dbReference type="NCBI Taxonomy" id="392032"/>
    <lineage>
        <taxon>Eukaryota</taxon>
        <taxon>Metazoa</taxon>
        <taxon>Spiralia</taxon>
        <taxon>Gnathifera</taxon>
        <taxon>Rotifera</taxon>
        <taxon>Eurotatoria</taxon>
        <taxon>Bdelloidea</taxon>
        <taxon>Philodinida</taxon>
        <taxon>Philodinidae</taxon>
        <taxon>Rotaria</taxon>
    </lineage>
</organism>
<dbReference type="Gene3D" id="1.20.1070.10">
    <property type="entry name" value="Rhodopsin 7-helix transmembrane proteins"/>
    <property type="match status" value="2"/>
</dbReference>
<sequence>MSTENKDELIDIINGLPPPEFLDSLDPETRTLFTFMIILLKVYPVLVFTLGSFGNLLSFCVLIRTGMRRYSTFCYLACLALVDLGVIITFSVNFISLYHIDYDLQAEAFKCKLYAFCIYFLPQYSSWILVAVSIDRVISAKYLRLAKTWSKPKHSVFVTFLLGVFLGILNGHFFLYENNVIKERNQQRTKIAGEQQQLHNNASSLYSFFTHNTFDRYHEHYAFLNSFSGSGASDSSVSYESVTPLPIESVNRDTTLQDQLDSVITVTQNSLRRFDVNMIYCSMENTKKYQWLYAWWVWIDLAMNVFIPFTAMIACTIIIILTLVRSSSRAGSTSARRSRRRRNISVMLITVNLVFISLTAPIVIFLGVYDFVKGDSNSYRLTVLLLIKVFCIILMNLNHSVNIIIYSVTAKEFRSEMTNFLHACLYCIVGKPTNPADFPRIPDDGALLSRFRHNLFKCCRMKIHSNSTNTTDSSGLQHTTAPPPVNQTRLSNSKKTNKRKRLERNGNRKCSIVPNSEPLTNKCNHRLTVQLQADPASSIYERDDVSFHENSDLRVVCYYTNWSLYREAMPTLYPDHIDPLLCTHIHYAFADINPLTLAISPTEEHDIHWTDRLGMPLYLRMYGLKRRNPSLKIVLSVGGWSARSKGFNAILRSDNNRAKFINQTITFLEEWQFDGLDLDWEFPGSRDRGASADSKIKFNILIRELRQAFEDDAMRMNKTNRLLLTAAVAADPKKVEQGYVVEEFCNSLDYINVMTYDYHGKWDPVTGINSPLYRSHTELENHEDWKNTNSSIYYWINHGCAASKMNLGLALYGRSFTLVSAQNNSIGAPIIEGGGEAGPYTKEEGILAYFEICQKLRAHNWTTEWDVESQSQYAYSDTGQWTGYDSLKSATLKVIWSKTMGLGGAMLWTLDYDDYTGLFCNRGEFPFTRRVHETMFDSILTTSTISFTNETHTTTTVRPTNSSISPKSNRTNKPNFVIVVASSHRTKVVSDSRMVNHAGDHFKYKFYLLFVLSVFHFFK</sequence>
<dbReference type="GO" id="GO:0005576">
    <property type="term" value="C:extracellular region"/>
    <property type="evidence" value="ECO:0007669"/>
    <property type="project" value="TreeGrafter"/>
</dbReference>
<keyword evidence="3" id="KW-0732">Signal</keyword>
<gene>
    <name evidence="15" type="ORF">HFQ381_LOCUS21910</name>
    <name evidence="16" type="ORF">TOA249_LOCUS8273</name>
    <name evidence="14" type="ORF">UJA718_LOCUS12659</name>
</gene>
<feature type="transmembrane region" description="Helical" evidence="11">
    <location>
        <begin position="73"/>
        <end position="98"/>
    </location>
</feature>
<dbReference type="AlphaFoldDB" id="A0A820ZV93"/>
<dbReference type="InterPro" id="IPR050314">
    <property type="entry name" value="Glycosyl_Hydrlase_18"/>
</dbReference>
<dbReference type="SMART" id="SM00636">
    <property type="entry name" value="Glyco_18"/>
    <property type="match status" value="1"/>
</dbReference>
<dbReference type="PROSITE" id="PS51910">
    <property type="entry name" value="GH18_2"/>
    <property type="match status" value="1"/>
</dbReference>
<evidence type="ECO:0000259" key="12">
    <source>
        <dbReference type="PROSITE" id="PS50262"/>
    </source>
</evidence>
<dbReference type="InterPro" id="IPR017853">
    <property type="entry name" value="GH"/>
</dbReference>
<proteinExistence type="predicted"/>
<evidence type="ECO:0000256" key="7">
    <source>
        <dbReference type="ARBA" id="ARBA00023157"/>
    </source>
</evidence>
<dbReference type="GO" id="GO:0008061">
    <property type="term" value="F:chitin binding"/>
    <property type="evidence" value="ECO:0007669"/>
    <property type="project" value="InterPro"/>
</dbReference>
<evidence type="ECO:0000313" key="14">
    <source>
        <dbReference type="EMBL" id="CAF4301354.1"/>
    </source>
</evidence>
<dbReference type="InterPro" id="IPR001223">
    <property type="entry name" value="Glyco_hydro18_cat"/>
</dbReference>
<feature type="domain" description="GH18" evidence="13">
    <location>
        <begin position="553"/>
        <end position="938"/>
    </location>
</feature>
<dbReference type="GO" id="GO:0006032">
    <property type="term" value="P:chitin catabolic process"/>
    <property type="evidence" value="ECO:0007669"/>
    <property type="project" value="TreeGrafter"/>
</dbReference>
<reference evidence="16" key="1">
    <citation type="submission" date="2021-02" db="EMBL/GenBank/DDBJ databases">
        <authorList>
            <person name="Nowell W R."/>
        </authorList>
    </citation>
    <scope>NUCLEOTIDE SEQUENCE</scope>
</reference>
<dbReference type="Gene3D" id="3.10.50.10">
    <property type="match status" value="1"/>
</dbReference>
<keyword evidence="2 11" id="KW-0812">Transmembrane</keyword>
<dbReference type="GO" id="GO:0016020">
    <property type="term" value="C:membrane"/>
    <property type="evidence" value="ECO:0007669"/>
    <property type="project" value="UniProtKB-SubCell"/>
</dbReference>
<evidence type="ECO:0000256" key="1">
    <source>
        <dbReference type="ARBA" id="ARBA00004370"/>
    </source>
</evidence>
<dbReference type="EMBL" id="CAJOBP010001659">
    <property type="protein sequence ID" value="CAF4301354.1"/>
    <property type="molecule type" value="Genomic_DNA"/>
</dbReference>
<dbReference type="SUPFAM" id="SSF54556">
    <property type="entry name" value="Chitinase insertion domain"/>
    <property type="match status" value="1"/>
</dbReference>
<keyword evidence="5 11" id="KW-1133">Transmembrane helix</keyword>
<keyword evidence="8 9" id="KW-0326">Glycosidase</keyword>
<evidence type="ECO:0000256" key="11">
    <source>
        <dbReference type="SAM" id="Phobius"/>
    </source>
</evidence>
<feature type="transmembrane region" description="Helical" evidence="11">
    <location>
        <begin position="295"/>
        <end position="324"/>
    </location>
</feature>
<dbReference type="InterPro" id="IPR017452">
    <property type="entry name" value="GPCR_Rhodpsn_7TM"/>
</dbReference>
<evidence type="ECO:0000256" key="2">
    <source>
        <dbReference type="ARBA" id="ARBA00022692"/>
    </source>
</evidence>
<comment type="caution">
    <text evidence="16">The sequence shown here is derived from an EMBL/GenBank/DDBJ whole genome shotgun (WGS) entry which is preliminary data.</text>
</comment>
<feature type="transmembrane region" description="Helical" evidence="11">
    <location>
        <begin position="113"/>
        <end position="134"/>
    </location>
</feature>
<dbReference type="SUPFAM" id="SSF51445">
    <property type="entry name" value="(Trans)glycosidases"/>
    <property type="match status" value="1"/>
</dbReference>
<dbReference type="Proteomes" id="UP000663838">
    <property type="component" value="Unassembled WGS sequence"/>
</dbReference>
<evidence type="ECO:0000313" key="18">
    <source>
        <dbReference type="Proteomes" id="UP000663873"/>
    </source>
</evidence>
<dbReference type="Gene3D" id="3.20.20.80">
    <property type="entry name" value="Glycosidases"/>
    <property type="match status" value="1"/>
</dbReference>
<evidence type="ECO:0000313" key="16">
    <source>
        <dbReference type="EMBL" id="CAF4566103.1"/>
    </source>
</evidence>
<dbReference type="InterPro" id="IPR000276">
    <property type="entry name" value="GPCR_Rhodpsn"/>
</dbReference>
<evidence type="ECO:0000256" key="6">
    <source>
        <dbReference type="ARBA" id="ARBA00023136"/>
    </source>
</evidence>
<feature type="compositionally biased region" description="Polar residues" evidence="10">
    <location>
        <begin position="467"/>
        <end position="494"/>
    </location>
</feature>
<comment type="subcellular location">
    <subcellularLocation>
        <location evidence="1">Membrane</location>
    </subcellularLocation>
</comment>
<protein>
    <submittedName>
        <fullName evidence="16">Uncharacterized protein</fullName>
    </submittedName>
</protein>